<dbReference type="InterPro" id="IPR015151">
    <property type="entry name" value="B-adaptin_app_sub_C"/>
</dbReference>
<feature type="region of interest" description="Disordered" evidence="14">
    <location>
        <begin position="221"/>
        <end position="264"/>
    </location>
</feature>
<evidence type="ECO:0000256" key="7">
    <source>
        <dbReference type="ARBA" id="ARBA00053594"/>
    </source>
</evidence>
<evidence type="ECO:0000256" key="2">
    <source>
        <dbReference type="ARBA" id="ARBA00006613"/>
    </source>
</evidence>
<feature type="compositionally biased region" description="Gly residues" evidence="14">
    <location>
        <begin position="176"/>
        <end position="187"/>
    </location>
</feature>
<reference evidence="16" key="2">
    <citation type="submission" date="2025-08" db="UniProtKB">
        <authorList>
            <consortium name="Ensembl"/>
        </authorList>
    </citation>
    <scope>IDENTIFICATION</scope>
</reference>
<dbReference type="GO" id="GO:0030131">
    <property type="term" value="C:clathrin adaptor complex"/>
    <property type="evidence" value="ECO:0007669"/>
    <property type="project" value="InterPro"/>
</dbReference>
<dbReference type="GO" id="GO:0006605">
    <property type="term" value="P:protein targeting"/>
    <property type="evidence" value="ECO:0007669"/>
    <property type="project" value="UniProtKB-ARBA"/>
</dbReference>
<dbReference type="InterPro" id="IPR002553">
    <property type="entry name" value="Clathrin/coatomer_adapt-like_N"/>
</dbReference>
<dbReference type="GO" id="GO:0005794">
    <property type="term" value="C:Golgi apparatus"/>
    <property type="evidence" value="ECO:0007669"/>
    <property type="project" value="UniProtKB-SubCell"/>
</dbReference>
<comment type="subunit">
    <text evidence="8">Adaptor protein complex 4 (AP-4) is a heterotetramer composed of two large adaptins (epsilon-type subunit AP4E1 and beta-type subunit AP4B1), a medium adaptin (mu-type subunit AP4M1) and a small adaptin (sigma-type AP4S1). Interacts with TEPSIN; this interaction requires the presence of a functional AP-4 complex. Interacts with GRIA2; probably indirect it mediates the somatodendritic localization of GRIA2 in neurons.</text>
</comment>
<comment type="similarity">
    <text evidence="2">Belongs to the adaptor complexes large subunit family.</text>
</comment>
<dbReference type="Gene3D" id="1.25.10.10">
    <property type="entry name" value="Leucine-rich Repeat Variant"/>
    <property type="match status" value="1"/>
</dbReference>
<name>A0A8C0QI84_CANLF</name>
<dbReference type="Pfam" id="PF09066">
    <property type="entry name" value="B2-adapt-app_C"/>
    <property type="match status" value="1"/>
</dbReference>
<evidence type="ECO:0000256" key="9">
    <source>
        <dbReference type="ARBA" id="ARBA00072272"/>
    </source>
</evidence>
<sequence>MGSGLRDRALWKVALGATGSRPGRGRSPCGGDRKKEAAALPGGPAGSANRANRPPERHSSPRAGAGAEAGHSKRALPGADRPKQRISDGRRAPGRGSCAAAPRGAAGEGAGRSASGRRSALGAPAGGGGGGARLGAVGPEEAGLPQGAGRGLSGRVAARRRSDGGPSREGAAPWGGEAGSGAEGLGVAGAVSGRSEPACGPQEGTAGAGAGLAGPWSLGCGPGEAEAGPTSRLGALRRPTFASPRFPRQGWEEPAGTAPGRETMPYLGSEDVVKELKKALCNPHVQADRLRYRNVIQRVIRHMTQGLDMSGVFMEMVKASATVDIVQKKLVYLYMCTYAPLKPDLALLAINTLCKDCSDPNPMVRGLALRSMCSLRMPGVQEYIQQPILNGLRDKASYVRRVAVLGCAKMHNLHGDSEVDGALVNELYSLLRDQDPIVVVNCLRSLEEILKQEGGVVINKPIAHHLLNRMPKLDQWGQAEVLNFLLRYQPRSEEELFDILNLLDSFLKSSSPGVVMGATKLFLILAKKFPHVQTDVLVQVKGPLLAACSSESRELCFAALCHVRQILHSLPGHFSSHYKKFFCSYSEPHYIKLQKVEVLCELVNDENVQQVLEELRGYCTDVSADFAQAAIFAIGGIARTYTDQCVQILTELLGLRQEHITTVVVQTFRDLVWLCPQCTEAVCQALPGCEENIQDSEGKQALIWLLGVHGERIPNAPYVLEDFVENVKSETFPAVKMELLTALLRLFLCRPAECQDMLGRLLHYCIEEEKDMAVRDRGLFYYRLLLAGIDEVKRILCSPKSDPSLGLLEDQAERPVNSWASDFNTLVPVYGKARWAAISKYQGAEHRGPELPNTASFASSGPLIPEEHKETVQEPDSGALMLVPNCQLTAEYFEKTWFSLKVAHQQVFPWKGAVHPDTLQMALQVVNIQTIAMSRAGAHPWKAYLSAQDDTGCLFLTELLLEPENSEMQISVKQNEPRTETLNGFISVLETVLGTIGDIKS</sequence>
<dbReference type="FunFam" id="1.25.10.10:FF:000151">
    <property type="entry name" value="AP complex subunit beta"/>
    <property type="match status" value="1"/>
</dbReference>
<dbReference type="InterPro" id="IPR026739">
    <property type="entry name" value="AP_beta"/>
</dbReference>
<evidence type="ECO:0000256" key="6">
    <source>
        <dbReference type="ARBA" id="ARBA00023136"/>
    </source>
</evidence>
<evidence type="ECO:0000256" key="12">
    <source>
        <dbReference type="ARBA" id="ARBA00078402"/>
    </source>
</evidence>
<feature type="domain" description="Beta-adaptin appendage C-terminal subdomain" evidence="15">
    <location>
        <begin position="882"/>
        <end position="994"/>
    </location>
</feature>
<feature type="region of interest" description="Disordered" evidence="14">
    <location>
        <begin position="14"/>
        <end position="206"/>
    </location>
</feature>
<dbReference type="FunFam" id="3.30.310.10:FF:000013">
    <property type="entry name" value="AP complex subunit beta"/>
    <property type="match status" value="1"/>
</dbReference>
<dbReference type="Pfam" id="PF01602">
    <property type="entry name" value="Adaptin_N"/>
    <property type="match status" value="1"/>
</dbReference>
<protein>
    <recommendedName>
        <fullName evidence="9">AP-4 complex subunit beta-1</fullName>
    </recommendedName>
    <alternativeName>
        <fullName evidence="12">AP-4 adaptor complex subunit beta</fullName>
    </alternativeName>
    <alternativeName>
        <fullName evidence="11">Adaptor-related protein complex 4 subunit beta-1</fullName>
    </alternativeName>
    <alternativeName>
        <fullName evidence="13">Beta subunit of AP-4</fullName>
    </alternativeName>
    <alternativeName>
        <fullName evidence="10">Beta4-adaptin</fullName>
    </alternativeName>
</protein>
<dbReference type="GO" id="GO:0006886">
    <property type="term" value="P:intracellular protein transport"/>
    <property type="evidence" value="ECO:0007669"/>
    <property type="project" value="InterPro"/>
</dbReference>
<evidence type="ECO:0000256" key="11">
    <source>
        <dbReference type="ARBA" id="ARBA00076175"/>
    </source>
</evidence>
<organism evidence="16 17">
    <name type="scientific">Canis lupus familiaris</name>
    <name type="common">Dog</name>
    <name type="synonym">Canis familiaris</name>
    <dbReference type="NCBI Taxonomy" id="9615"/>
    <lineage>
        <taxon>Eukaryota</taxon>
        <taxon>Metazoa</taxon>
        <taxon>Chordata</taxon>
        <taxon>Craniata</taxon>
        <taxon>Vertebrata</taxon>
        <taxon>Euteleostomi</taxon>
        <taxon>Mammalia</taxon>
        <taxon>Eutheria</taxon>
        <taxon>Laurasiatheria</taxon>
        <taxon>Carnivora</taxon>
        <taxon>Caniformia</taxon>
        <taxon>Canidae</taxon>
        <taxon>Canis</taxon>
    </lineage>
</organism>
<dbReference type="SMART" id="SM01020">
    <property type="entry name" value="B2-adapt-app_C"/>
    <property type="match status" value="1"/>
</dbReference>
<evidence type="ECO:0000256" key="8">
    <source>
        <dbReference type="ARBA" id="ARBA00063060"/>
    </source>
</evidence>
<dbReference type="Proteomes" id="UP000694542">
    <property type="component" value="Chromosome 17"/>
</dbReference>
<evidence type="ECO:0000256" key="13">
    <source>
        <dbReference type="ARBA" id="ARBA00083780"/>
    </source>
</evidence>
<proteinExistence type="inferred from homology"/>
<dbReference type="Gene3D" id="3.30.310.10">
    <property type="entry name" value="TATA-Binding Protein"/>
    <property type="match status" value="1"/>
</dbReference>
<feature type="compositionally biased region" description="Low complexity" evidence="14">
    <location>
        <begin position="94"/>
        <end position="123"/>
    </location>
</feature>
<dbReference type="InterPro" id="IPR016024">
    <property type="entry name" value="ARM-type_fold"/>
</dbReference>
<feature type="compositionally biased region" description="Low complexity" evidence="14">
    <location>
        <begin position="19"/>
        <end position="30"/>
    </location>
</feature>
<evidence type="ECO:0000256" key="3">
    <source>
        <dbReference type="ARBA" id="ARBA00022448"/>
    </source>
</evidence>
<dbReference type="InterPro" id="IPR011989">
    <property type="entry name" value="ARM-like"/>
</dbReference>
<keyword evidence="3" id="KW-0813">Transport</keyword>
<feature type="compositionally biased region" description="Basic and acidic residues" evidence="14">
    <location>
        <begin position="80"/>
        <end position="91"/>
    </location>
</feature>
<dbReference type="AlphaFoldDB" id="A0A8C0QI84"/>
<comment type="function">
    <text evidence="7">Component of the adaptor protein complex 4 (AP-4). Adaptor protein complexes are vesicle coat components involved both in vesicle formation and cargo selection. They control the vesicular transport of proteins in different trafficking pathways. AP-4 forms a non clathrin-associated coat on vesicles departing the trans-Golgi network (TGN) and may be involved in the targeting of proteins from the trans-Golgi network (TGN) to the endosomal-lysosomal system. It is also involved in protein sorting to the basolateral membrane in epithelial cells and the proper asymmetric localization of somatodendritic proteins in neurons. AP-4 is involved in the recognition and binding of tyrosine-based sorting signals found in the cytoplasmic part of cargos, but may also recognize other types of sorting signal.</text>
</comment>
<evidence type="ECO:0000313" key="17">
    <source>
        <dbReference type="Proteomes" id="UP000694542"/>
    </source>
</evidence>
<reference evidence="16" key="1">
    <citation type="submission" date="2018-10" db="EMBL/GenBank/DDBJ databases">
        <title>De novo assembly of a Great Dane genome.</title>
        <authorList>
            <person name="Kidd J.M."/>
            <person name="Pendleton A.L."/>
            <person name="Shen F."/>
            <person name="Emery S."/>
        </authorList>
    </citation>
    <scope>NUCLEOTIDE SEQUENCE [LARGE SCALE GENOMIC DNA]</scope>
    <source>
        <strain evidence="16">Great Dane</strain>
    </source>
</reference>
<evidence type="ECO:0000259" key="15">
    <source>
        <dbReference type="SMART" id="SM01020"/>
    </source>
</evidence>
<evidence type="ECO:0000256" key="14">
    <source>
        <dbReference type="SAM" id="MobiDB-lite"/>
    </source>
</evidence>
<keyword evidence="4" id="KW-0653">Protein transport</keyword>
<comment type="subcellular location">
    <subcellularLocation>
        <location evidence="1">Golgi apparatus</location>
        <location evidence="1">trans-Golgi network membrane</location>
        <topology evidence="1">Peripheral membrane protein</topology>
    </subcellularLocation>
</comment>
<dbReference type="GO" id="GO:0016192">
    <property type="term" value="P:vesicle-mediated transport"/>
    <property type="evidence" value="ECO:0007669"/>
    <property type="project" value="InterPro"/>
</dbReference>
<evidence type="ECO:0000256" key="5">
    <source>
        <dbReference type="ARBA" id="ARBA00023034"/>
    </source>
</evidence>
<feature type="compositionally biased region" description="Low complexity" evidence="14">
    <location>
        <begin position="38"/>
        <end position="48"/>
    </location>
</feature>
<evidence type="ECO:0000256" key="10">
    <source>
        <dbReference type="ARBA" id="ARBA00075173"/>
    </source>
</evidence>
<dbReference type="Ensembl" id="ENSCAFT00040014530.1">
    <property type="protein sequence ID" value="ENSCAFP00040012565.1"/>
    <property type="gene ID" value="ENSCAFG00040007793.1"/>
</dbReference>
<dbReference type="PANTHER" id="PTHR11134">
    <property type="entry name" value="ADAPTOR COMPLEX SUBUNIT BETA FAMILY MEMBER"/>
    <property type="match status" value="1"/>
</dbReference>
<accession>A0A8C0QI84</accession>
<keyword evidence="5" id="KW-0333">Golgi apparatus</keyword>
<dbReference type="SUPFAM" id="SSF48371">
    <property type="entry name" value="ARM repeat"/>
    <property type="match status" value="1"/>
</dbReference>
<feature type="compositionally biased region" description="Gly residues" evidence="14">
    <location>
        <begin position="124"/>
        <end position="133"/>
    </location>
</feature>
<evidence type="ECO:0000256" key="4">
    <source>
        <dbReference type="ARBA" id="ARBA00022927"/>
    </source>
</evidence>
<evidence type="ECO:0000313" key="16">
    <source>
        <dbReference type="Ensembl" id="ENSCAFP00040012565.1"/>
    </source>
</evidence>
<keyword evidence="6" id="KW-0472">Membrane</keyword>
<evidence type="ECO:0000256" key="1">
    <source>
        <dbReference type="ARBA" id="ARBA00004150"/>
    </source>
</evidence>
<dbReference type="InterPro" id="IPR012295">
    <property type="entry name" value="TBP_dom_sf"/>
</dbReference>